<feature type="coiled-coil region" evidence="1">
    <location>
        <begin position="489"/>
        <end position="929"/>
    </location>
</feature>
<feature type="compositionally biased region" description="Low complexity" evidence="2">
    <location>
        <begin position="1561"/>
        <end position="1570"/>
    </location>
</feature>
<feature type="region of interest" description="Disordered" evidence="2">
    <location>
        <begin position="1344"/>
        <end position="1367"/>
    </location>
</feature>
<dbReference type="PANTHER" id="PTHR43941">
    <property type="entry name" value="STRUCTURAL MAINTENANCE OF CHROMOSOMES PROTEIN 2"/>
    <property type="match status" value="1"/>
</dbReference>
<dbReference type="GO" id="GO:0007076">
    <property type="term" value="P:mitotic chromosome condensation"/>
    <property type="evidence" value="ECO:0007669"/>
    <property type="project" value="TreeGrafter"/>
</dbReference>
<feature type="coiled-coil region" evidence="1">
    <location>
        <begin position="24"/>
        <end position="58"/>
    </location>
</feature>
<dbReference type="RefSeq" id="XP_029235572.1">
    <property type="nucleotide sequence ID" value="XM_029384585.1"/>
</dbReference>
<keyword evidence="1" id="KW-0175">Coiled coil</keyword>
<proteinExistence type="predicted"/>
<reference evidence="3 4" key="1">
    <citation type="journal article" date="2018" name="BMC Genomics">
        <title>Genomic comparison of Trypanosoma conorhini and Trypanosoma rangeli to Trypanosoma cruzi strains of high and low virulence.</title>
        <authorList>
            <person name="Bradwell K.R."/>
            <person name="Koparde V.N."/>
            <person name="Matveyev A.V."/>
            <person name="Serrano M.G."/>
            <person name="Alves J.M."/>
            <person name="Parikh H."/>
            <person name="Huang B."/>
            <person name="Lee V."/>
            <person name="Espinosa-Alvarez O."/>
            <person name="Ortiz P.A."/>
            <person name="Costa-Martins A.G."/>
            <person name="Teixeira M.M."/>
            <person name="Buck G.A."/>
        </authorList>
    </citation>
    <scope>NUCLEOTIDE SEQUENCE [LARGE SCALE GENOMIC DNA]</scope>
    <source>
        <strain evidence="3 4">AM80</strain>
    </source>
</reference>
<dbReference type="OrthoDB" id="267384at2759"/>
<feature type="region of interest" description="Disordered" evidence="2">
    <location>
        <begin position="1534"/>
        <end position="1570"/>
    </location>
</feature>
<dbReference type="Gene3D" id="1.10.287.1490">
    <property type="match status" value="1"/>
</dbReference>
<accession>A0A3R7K414</accession>
<dbReference type="Proteomes" id="UP000283634">
    <property type="component" value="Unassembled WGS sequence"/>
</dbReference>
<evidence type="ECO:0000313" key="4">
    <source>
        <dbReference type="Proteomes" id="UP000283634"/>
    </source>
</evidence>
<organism evidence="3 4">
    <name type="scientific">Trypanosoma rangeli</name>
    <dbReference type="NCBI Taxonomy" id="5698"/>
    <lineage>
        <taxon>Eukaryota</taxon>
        <taxon>Discoba</taxon>
        <taxon>Euglenozoa</taxon>
        <taxon>Kinetoplastea</taxon>
        <taxon>Metakinetoplastina</taxon>
        <taxon>Trypanosomatida</taxon>
        <taxon>Trypanosomatidae</taxon>
        <taxon>Trypanosoma</taxon>
        <taxon>Herpetosoma</taxon>
    </lineage>
</organism>
<dbReference type="PANTHER" id="PTHR43941:SF1">
    <property type="entry name" value="STRUCTURAL MAINTENANCE OF CHROMOSOMES PROTEIN 2"/>
    <property type="match status" value="1"/>
</dbReference>
<evidence type="ECO:0000256" key="1">
    <source>
        <dbReference type="SAM" id="Coils"/>
    </source>
</evidence>
<gene>
    <name evidence="3" type="ORF">TraAM80_07807</name>
</gene>
<protein>
    <submittedName>
        <fullName evidence="3">Uncharacterized protein</fullName>
    </submittedName>
</protein>
<dbReference type="GO" id="GO:0000796">
    <property type="term" value="C:condensin complex"/>
    <property type="evidence" value="ECO:0007669"/>
    <property type="project" value="TreeGrafter"/>
</dbReference>
<evidence type="ECO:0000256" key="2">
    <source>
        <dbReference type="SAM" id="MobiDB-lite"/>
    </source>
</evidence>
<dbReference type="GeneID" id="40331740"/>
<dbReference type="GO" id="GO:0000793">
    <property type="term" value="C:condensed chromosome"/>
    <property type="evidence" value="ECO:0007669"/>
    <property type="project" value="TreeGrafter"/>
</dbReference>
<keyword evidence="4" id="KW-1185">Reference proteome</keyword>
<feature type="coiled-coil region" evidence="1">
    <location>
        <begin position="969"/>
        <end position="1123"/>
    </location>
</feature>
<name>A0A3R7K414_TRYRA</name>
<dbReference type="EMBL" id="MKGL01000345">
    <property type="protein sequence ID" value="RNF00099.1"/>
    <property type="molecule type" value="Genomic_DNA"/>
</dbReference>
<feature type="coiled-coil region" evidence="1">
    <location>
        <begin position="91"/>
        <end position="153"/>
    </location>
</feature>
<dbReference type="GO" id="GO:0003682">
    <property type="term" value="F:chromatin binding"/>
    <property type="evidence" value="ECO:0007669"/>
    <property type="project" value="TreeGrafter"/>
</dbReference>
<comment type="caution">
    <text evidence="3">The sequence shown here is derived from an EMBL/GenBank/DDBJ whole genome shotgun (WGS) entry which is preliminary data.</text>
</comment>
<evidence type="ECO:0000313" key="3">
    <source>
        <dbReference type="EMBL" id="RNF00099.1"/>
    </source>
</evidence>
<feature type="coiled-coil region" evidence="1">
    <location>
        <begin position="201"/>
        <end position="267"/>
    </location>
</feature>
<dbReference type="OMA" id="ACQRQTD"/>
<feature type="coiled-coil region" evidence="1">
    <location>
        <begin position="302"/>
        <end position="406"/>
    </location>
</feature>
<sequence>MKEGFQRSALGCKKWLDNDLQAACAAAFEEVASLKRQVVELQNAKEQEEEKVAVQAGEPRDLQKQLSIREKDCAEVSHMYEETAFLIRDGATSVEGLLQEKRARIEELEVQVQKMSQQALLTEEQLRFVSVEAQQLRQELDECTEKYLNLEAVHRALGADLREAKRLLEERQRTWSQRLEGMQGDMEKQMCDAAEEVHRIRYEHEQEGNGLRREIDRLQAELQAVRTLAATKQITAQGSHHQLEHLRQQLTEALDEKTQFAAELEATQQLLHKKELLLRGQQQGDDALGVVGDSSRSSDARISSLLQRSEALEGKVRQLTSEKDTLLQEKDALELALQSTRHMVEVRDLACQRQTDEVKQMRAQVAAMKEDLSFRVQSCNALRQELNEAQEQAAELARAYEDFQQATFAEQRVALLREHMEALFLAKVMTIPRVIQDVLHGIMWAYQRMLRHVAENQRKLLARCDAIEQTATDAMMEGERQSNEFLVAIEDAKVERQQLQAIIERLEQEIAAANRIATAATEETAAVTATSTEAARDAREAASRAKSDLQALQLDYDAALNTISMLETEKVNAARLLARANARIEEVEAEQQGEVAQLQAALLEKTQSLRDAQAVATQRLEAAERQVDQYKVQRDDAAKQAQTVQASLDRVLPRLERLEAERAEREAELMDATQQLTALTQRSTSAEMVARRHMEALNATLAELRSSQAALSEKCAKAYAQVDELRAQLTASETEVGRLRTRTAQQEQEVKAAHARLSELESTYVHDTSDAATWRRDAERRYATLEHRNSALLVELQTSQQQQASLQEHADALEAKLRQAADEHRDKDQQQRRSIQQLRERCDALEGDLVRLEEAHAKITAERDALNRDCLSAKQDVERLEHHLEATNRHNEQLHKELRHQKESHDAEIQTMRKTLEGARGELNECRATFLEAETQLKEVRHVAHTLEKDNIRGAEELARVRGLASAEQESMEREREEKQAQVAELHEEVLQLQKELYAARQECKVLESNCTRNADDAELWRRQLTDMTDHYRALQQDAAEQQEQLTAALRSFRAEATTLQSKLDDAMDALAQKQRESEQCEERHVRKMELSRLAEETLRREVTDLQRDVQQLQQRLTAATNAAHETDRIAAQQQVTIRALSEELGRFKTQSATDTEEREDLQTALRERTLELERVTRNAAADLERLLANTNELHRSNADSLEAELRREQQAAQEARTARDRALESLEQRGSECEMLQAEVTRLRQMLRSAQAQVSSTRAEVESTVSQAAMEVGLPQDGEVSLSRVINELLLRLSRSSHGAAMLDVEVSHFKSFENACEAHAAALRYATDATRLPLQIVTSGAAPNSPLVQPHESSSGSSVHSLRHRPMPSHPLVVRDIVRNASTYAHRLMEHCRTLRGMLENMQVMLAQCDTTVIGDPAVTRVKLVFMATLSELHLRTSRQTTLLYQIADGAIISTALQETARVLRDDEAYVMRPFNELLTPSSFFASTSLRTPRWSCGGSQESASSATSRASFAESPSVGLYLQQRSCVKMENEHSSRGVPEPQPRIQGGNVPGEGPRRSSMAAAARTDAAVTAEATVVGASEGRGCS</sequence>
<dbReference type="GO" id="GO:0000785">
    <property type="term" value="C:chromatin"/>
    <property type="evidence" value="ECO:0007669"/>
    <property type="project" value="TreeGrafter"/>
</dbReference>
<feature type="coiled-coil region" evidence="1">
    <location>
        <begin position="1159"/>
        <end position="1261"/>
    </location>
</feature>